<organism evidence="2 3">
    <name type="scientific">Corynebacterium yonathiae</name>
    <dbReference type="NCBI Taxonomy" id="2913504"/>
    <lineage>
        <taxon>Bacteria</taxon>
        <taxon>Bacillati</taxon>
        <taxon>Actinomycetota</taxon>
        <taxon>Actinomycetes</taxon>
        <taxon>Mycobacteriales</taxon>
        <taxon>Corynebacteriaceae</taxon>
        <taxon>Corynebacterium</taxon>
    </lineage>
</organism>
<evidence type="ECO:0000256" key="1">
    <source>
        <dbReference type="SAM" id="Phobius"/>
    </source>
</evidence>
<feature type="transmembrane region" description="Helical" evidence="1">
    <location>
        <begin position="7"/>
        <end position="25"/>
    </location>
</feature>
<comment type="caution">
    <text evidence="2">The sequence shown here is derived from an EMBL/GenBank/DDBJ whole genome shotgun (WGS) entry which is preliminary data.</text>
</comment>
<protein>
    <submittedName>
        <fullName evidence="2">Uncharacterized protein</fullName>
    </submittedName>
</protein>
<dbReference type="RefSeq" id="WP_269966493.1">
    <property type="nucleotide sequence ID" value="NZ_JAKMUZ010000020.1"/>
</dbReference>
<dbReference type="AlphaFoldDB" id="A0A9X3M254"/>
<proteinExistence type="predicted"/>
<sequence>GLSVKSSALLSGLIAGALLGLMLWLDSGVFWLFLAGLGIGLAASPLVKLAANPSRSRRRRDSSFRD</sequence>
<dbReference type="Proteomes" id="UP001146439">
    <property type="component" value="Unassembled WGS sequence"/>
</dbReference>
<name>A0A9X3M254_9CORY</name>
<accession>A0A9X3M254</accession>
<dbReference type="EMBL" id="JAKMUZ010000020">
    <property type="protein sequence ID" value="MCZ9296893.1"/>
    <property type="molecule type" value="Genomic_DNA"/>
</dbReference>
<feature type="non-terminal residue" evidence="2">
    <location>
        <position position="1"/>
    </location>
</feature>
<gene>
    <name evidence="2" type="ORF">L8V22_10095</name>
</gene>
<keyword evidence="1" id="KW-1133">Transmembrane helix</keyword>
<keyword evidence="1" id="KW-0472">Membrane</keyword>
<evidence type="ECO:0000313" key="3">
    <source>
        <dbReference type="Proteomes" id="UP001146439"/>
    </source>
</evidence>
<keyword evidence="1" id="KW-0812">Transmembrane</keyword>
<evidence type="ECO:0000313" key="2">
    <source>
        <dbReference type="EMBL" id="MCZ9296893.1"/>
    </source>
</evidence>
<feature type="transmembrane region" description="Helical" evidence="1">
    <location>
        <begin position="31"/>
        <end position="51"/>
    </location>
</feature>
<reference evidence="2" key="1">
    <citation type="submission" date="2022-02" db="EMBL/GenBank/DDBJ databases">
        <title>Corynebacterium sp. from urogenital microbiome.</title>
        <authorList>
            <person name="Cappelli E.A."/>
            <person name="Ribeiro T.G."/>
            <person name="Peixe L."/>
        </authorList>
    </citation>
    <scope>NUCLEOTIDE SEQUENCE</scope>
    <source>
        <strain evidence="2">C21Ua_68</strain>
    </source>
</reference>